<evidence type="ECO:0000313" key="1">
    <source>
        <dbReference type="EMBL" id="SCL96778.1"/>
    </source>
</evidence>
<dbReference type="Proteomes" id="UP000242164">
    <property type="component" value="Unassembled WGS sequence"/>
</dbReference>
<name>A0AAX2CIQ5_9BACI</name>
<dbReference type="AlphaFoldDB" id="A0AAX2CIQ5"/>
<gene>
    <name evidence="1" type="ORF">BCB44BAC_02781</name>
</gene>
<organism evidence="1 2">
    <name type="scientific">Bacillus cytotoxicus</name>
    <dbReference type="NCBI Taxonomy" id="580165"/>
    <lineage>
        <taxon>Bacteria</taxon>
        <taxon>Bacillati</taxon>
        <taxon>Bacillota</taxon>
        <taxon>Bacilli</taxon>
        <taxon>Bacillales</taxon>
        <taxon>Bacillaceae</taxon>
        <taxon>Bacillus</taxon>
        <taxon>Bacillus cereus group</taxon>
    </lineage>
</organism>
<comment type="caution">
    <text evidence="1">The sequence shown here is derived from an EMBL/GenBank/DDBJ whole genome shotgun (WGS) entry which is preliminary data.</text>
</comment>
<dbReference type="EMBL" id="FMIK01000036">
    <property type="protein sequence ID" value="SCL96778.1"/>
    <property type="molecule type" value="Genomic_DNA"/>
</dbReference>
<sequence>MFTPFYGMCRARVNGNCPLAVEPPCLTANDGKPCFDLSVGMTSFDVKKYELHIESTTKIIEVSKEYGRQDMVKANERNLKRYKNIYKTIKKGNAIFGRFERIKR</sequence>
<evidence type="ECO:0000313" key="2">
    <source>
        <dbReference type="Proteomes" id="UP000242164"/>
    </source>
</evidence>
<dbReference type="RefSeq" id="WP_048724471.1">
    <property type="nucleotide sequence ID" value="NZ_CP024101.1"/>
</dbReference>
<reference evidence="1 2" key="1">
    <citation type="submission" date="2016-08" db="EMBL/GenBank/DDBJ databases">
        <authorList>
            <person name="Loux V."/>
            <person name="Rue O."/>
        </authorList>
    </citation>
    <scope>NUCLEOTIDE SEQUENCE [LARGE SCALE GENOMIC DNA]</scope>
    <source>
        <strain evidence="1 2">AFSSA_08CEB44bac</strain>
    </source>
</reference>
<proteinExistence type="predicted"/>
<accession>A0AAX2CIQ5</accession>
<protein>
    <submittedName>
        <fullName evidence="1">A0A072NFW0 (Uncharacterized protein)</fullName>
    </submittedName>
</protein>